<evidence type="ECO:0000256" key="10">
    <source>
        <dbReference type="ARBA" id="ARBA00022605"/>
    </source>
</evidence>
<evidence type="ECO:0000256" key="27">
    <source>
        <dbReference type="ARBA" id="ARBA00049031"/>
    </source>
</evidence>
<keyword evidence="11 29" id="KW-0808">Transferase</keyword>
<evidence type="ECO:0000256" key="16">
    <source>
        <dbReference type="ARBA" id="ARBA00022840"/>
    </source>
</evidence>
<dbReference type="FunFam" id="3.30.360.10:FF:000006">
    <property type="entry name" value="Bifunctional aspartokinase/homoserine dehydrogenase"/>
    <property type="match status" value="1"/>
</dbReference>
<evidence type="ECO:0000256" key="17">
    <source>
        <dbReference type="ARBA" id="ARBA00022857"/>
    </source>
</evidence>
<dbReference type="Pfam" id="PF03447">
    <property type="entry name" value="NAD_binding_3"/>
    <property type="match status" value="1"/>
</dbReference>
<dbReference type="GO" id="GO:0050661">
    <property type="term" value="F:NADP binding"/>
    <property type="evidence" value="ECO:0007669"/>
    <property type="project" value="InterPro"/>
</dbReference>
<keyword evidence="15 29" id="KW-0418">Kinase</keyword>
<evidence type="ECO:0000256" key="23">
    <source>
        <dbReference type="ARBA" id="ARBA00023268"/>
    </source>
</evidence>
<keyword evidence="23" id="KW-0511">Multifunctional enzyme</keyword>
<dbReference type="InterPro" id="IPR036393">
    <property type="entry name" value="AceGlu_kinase-like_sf"/>
</dbReference>
<comment type="pathway">
    <text evidence="5">Amino-acid biosynthesis; L-methionine biosynthesis via de novo pathway; L-homoserine from L-aspartate: step 3/3.</text>
</comment>
<comment type="pathway">
    <text evidence="3">Amino-acid biosynthesis; L-methionine biosynthesis via de novo pathway; L-homoserine from L-aspartate: step 1/3.</text>
</comment>
<comment type="catalytic activity">
    <reaction evidence="25">
        <text>L-aspartate + ATP = 4-phospho-L-aspartate + ADP</text>
        <dbReference type="Rhea" id="RHEA:23776"/>
        <dbReference type="ChEBI" id="CHEBI:29991"/>
        <dbReference type="ChEBI" id="CHEBI:30616"/>
        <dbReference type="ChEBI" id="CHEBI:57535"/>
        <dbReference type="ChEBI" id="CHEBI:456216"/>
        <dbReference type="EC" id="2.7.2.4"/>
    </reaction>
    <physiologicalReaction direction="left-to-right" evidence="25">
        <dbReference type="Rhea" id="RHEA:23777"/>
    </physiologicalReaction>
</comment>
<dbReference type="InterPro" id="IPR019811">
    <property type="entry name" value="HDH_CS"/>
</dbReference>
<comment type="catalytic activity">
    <reaction evidence="27">
        <text>L-homoserine + NAD(+) = L-aspartate 4-semialdehyde + NADH + H(+)</text>
        <dbReference type="Rhea" id="RHEA:15757"/>
        <dbReference type="ChEBI" id="CHEBI:15378"/>
        <dbReference type="ChEBI" id="CHEBI:57476"/>
        <dbReference type="ChEBI" id="CHEBI:57540"/>
        <dbReference type="ChEBI" id="CHEBI:57945"/>
        <dbReference type="ChEBI" id="CHEBI:537519"/>
        <dbReference type="EC" id="1.1.1.3"/>
    </reaction>
    <physiologicalReaction direction="right-to-left" evidence="27">
        <dbReference type="Rhea" id="RHEA:15759"/>
    </physiologicalReaction>
</comment>
<dbReference type="GO" id="GO:0004072">
    <property type="term" value="F:aspartate kinase activity"/>
    <property type="evidence" value="ECO:0007669"/>
    <property type="project" value="UniProtKB-EC"/>
</dbReference>
<dbReference type="PIRSF" id="PIRSF000727">
    <property type="entry name" value="ThrA"/>
    <property type="match status" value="1"/>
</dbReference>
<gene>
    <name evidence="29" type="primary">thrA</name>
    <name evidence="29" type="ORF">P0M35_13390</name>
</gene>
<dbReference type="EC" id="1.1.1.3" evidence="29"/>
<dbReference type="PANTHER" id="PTHR43070">
    <property type="match status" value="1"/>
</dbReference>
<comment type="cofactor">
    <cofactor evidence="1">
        <name>a metal cation</name>
        <dbReference type="ChEBI" id="CHEBI:25213"/>
    </cofactor>
</comment>
<dbReference type="InterPro" id="IPR042199">
    <property type="entry name" value="AsparK_Bifunc_asparK/hSer_DH"/>
</dbReference>
<organism evidence="29 30">
    <name type="scientific">Stygiobacter electus</name>
    <dbReference type="NCBI Taxonomy" id="3032292"/>
    <lineage>
        <taxon>Bacteria</taxon>
        <taxon>Pseudomonadati</taxon>
        <taxon>Ignavibacteriota</taxon>
        <taxon>Ignavibacteria</taxon>
        <taxon>Ignavibacteriales</taxon>
        <taxon>Melioribacteraceae</taxon>
        <taxon>Stygiobacter</taxon>
    </lineage>
</organism>
<dbReference type="Gene3D" id="3.40.50.720">
    <property type="entry name" value="NAD(P)-binding Rossmann-like Domain"/>
    <property type="match status" value="1"/>
</dbReference>
<dbReference type="SUPFAM" id="SSF53633">
    <property type="entry name" value="Carbamate kinase-like"/>
    <property type="match status" value="1"/>
</dbReference>
<protein>
    <submittedName>
        <fullName evidence="29">Bifunctional aspartate kinase/homoserine dehydrogenase I</fullName>
        <ecNumber evidence="29">1.1.1.3</ecNumber>
        <ecNumber evidence="29">2.7.2.4</ecNumber>
    </submittedName>
</protein>
<dbReference type="EMBL" id="JARGDL010000028">
    <property type="protein sequence ID" value="MDF1613154.1"/>
    <property type="molecule type" value="Genomic_DNA"/>
</dbReference>
<evidence type="ECO:0000256" key="13">
    <source>
        <dbReference type="ARBA" id="ARBA00022723"/>
    </source>
</evidence>
<comment type="similarity">
    <text evidence="7">In the C-terminal section; belongs to the homoserine dehydrogenase family.</text>
</comment>
<feature type="domain" description="ACT" evidence="28">
    <location>
        <begin position="398"/>
        <end position="471"/>
    </location>
</feature>
<evidence type="ECO:0000256" key="22">
    <source>
        <dbReference type="ARBA" id="ARBA00023167"/>
    </source>
</evidence>
<dbReference type="InterPro" id="IPR054352">
    <property type="entry name" value="ACT_Aspartokinase"/>
</dbReference>
<evidence type="ECO:0000256" key="2">
    <source>
        <dbReference type="ARBA" id="ARBA00004766"/>
    </source>
</evidence>
<dbReference type="GO" id="GO:0009086">
    <property type="term" value="P:methionine biosynthetic process"/>
    <property type="evidence" value="ECO:0007669"/>
    <property type="project" value="UniProtKB-KW"/>
</dbReference>
<comment type="pathway">
    <text evidence="4">Amino-acid biosynthesis; L-threonine biosynthesis; L-threonine from L-aspartate: step 3/5.</text>
</comment>
<evidence type="ECO:0000256" key="4">
    <source>
        <dbReference type="ARBA" id="ARBA00005056"/>
    </source>
</evidence>
<evidence type="ECO:0000256" key="20">
    <source>
        <dbReference type="ARBA" id="ARBA00023053"/>
    </source>
</evidence>
<dbReference type="GO" id="GO:0009089">
    <property type="term" value="P:lysine biosynthetic process via diaminopimelate"/>
    <property type="evidence" value="ECO:0007669"/>
    <property type="project" value="UniProtKB-ARBA"/>
</dbReference>
<keyword evidence="10" id="KW-0028">Amino-acid biosynthesis</keyword>
<evidence type="ECO:0000256" key="9">
    <source>
        <dbReference type="ARBA" id="ARBA00011881"/>
    </source>
</evidence>
<dbReference type="InterPro" id="IPR005106">
    <property type="entry name" value="Asp/hSer_DH_NAD-bd"/>
</dbReference>
<dbReference type="Gene3D" id="1.20.120.1320">
    <property type="entry name" value="Aspartokinase, catalytic domain"/>
    <property type="match status" value="1"/>
</dbReference>
<sequence length="816" mass="91352">MRILKFGGSSVGTPQRISNVIDILKDYQNKGIKFGVVFSAFQTVTDSLISMSKKAVEKNISYTKDFDKLYQLHINSINFLIKRKDKVIFEIDNLFNELKEILHGVYLIQELTPRTLDYIMSFGERFSNTIISYAMNEREIESEFLDARQLVKTDETFGNAKVNFEKTNKNIVDYFSSHNKIQVITGFIGSTEKNETTTLGRGGSDYTASIFGAALDVEEIEIWTDVDGILTADPRKVADAYSLRAVTYEEAMELSHFGAKVIHPPTMKPALLKKIKIRIKNTFNPTHRGTLITERDEEIPFNIKGISSIDDISLLRITGSGMVGVAGIASRIFSSLAKEKINVILITQASSEHSVCLAVLPQFGLKAKKLIEDEFKWEIRDGMIDEVSVEKEMSIIAVVGEDMRNTPGISGKVFQTLGKNGINIIAIAQGSSELNISLVIHKNDLKKALNVLHNSLFLTQRKLLNLFVVGPGNVGSAFLKLLNERKEYLEKRNLANIKVIGLLNSKKMFFNSKGIDLNNWKNLLDSSNEVSDIELFISKIKSFQLPNSVLVDCTANQSVVKHYENILMNSISIVTPNKIANTLSYDKYLSIRDTAKKHNVQFKYGTNVCSALPVISTLNDIISNGDEIIKIEGIFSGTLSFIFNSLRENDSFSDVVKVAKEKGYTEPDPRDDLNGLDMARKLLILIRECGIKFELEEIKVEKLISEEAQKANTIDDFFIKLKNDDAKIIDLKRKAAQKNCVLSYIAKYGNGKASLSLVEIDKNHPFANLKDSENIVSFTTKNYWKNPLIIRGQGAGAEFTAVGILTDVLRISNYLS</sequence>
<evidence type="ECO:0000256" key="7">
    <source>
        <dbReference type="ARBA" id="ARBA00007952"/>
    </source>
</evidence>
<evidence type="ECO:0000256" key="8">
    <source>
        <dbReference type="ARBA" id="ARBA00010046"/>
    </source>
</evidence>
<dbReference type="InterPro" id="IPR045865">
    <property type="entry name" value="ACT-like_dom_sf"/>
</dbReference>
<dbReference type="PANTHER" id="PTHR43070:SF5">
    <property type="entry name" value="HOMOSERINE DEHYDROGENASE"/>
    <property type="match status" value="1"/>
</dbReference>
<evidence type="ECO:0000256" key="15">
    <source>
        <dbReference type="ARBA" id="ARBA00022777"/>
    </source>
</evidence>
<dbReference type="RefSeq" id="WP_321536924.1">
    <property type="nucleotide sequence ID" value="NZ_JARGDL010000028.1"/>
</dbReference>
<evidence type="ECO:0000256" key="26">
    <source>
        <dbReference type="ARBA" id="ARBA00048841"/>
    </source>
</evidence>
<evidence type="ECO:0000256" key="14">
    <source>
        <dbReference type="ARBA" id="ARBA00022741"/>
    </source>
</evidence>
<keyword evidence="12" id="KW-0791">Threonine biosynthesis</keyword>
<keyword evidence="18 29" id="KW-0560">Oxidoreductase</keyword>
<evidence type="ECO:0000256" key="12">
    <source>
        <dbReference type="ARBA" id="ARBA00022697"/>
    </source>
</evidence>
<evidence type="ECO:0000256" key="5">
    <source>
        <dbReference type="ARBA" id="ARBA00005062"/>
    </source>
</evidence>
<dbReference type="GO" id="GO:0046872">
    <property type="term" value="F:metal ion binding"/>
    <property type="evidence" value="ECO:0007669"/>
    <property type="project" value="UniProtKB-KW"/>
</dbReference>
<evidence type="ECO:0000256" key="24">
    <source>
        <dbReference type="ARBA" id="ARBA00044938"/>
    </source>
</evidence>
<dbReference type="CDD" id="cd04243">
    <property type="entry name" value="AAK_AK-HSDH-like"/>
    <property type="match status" value="1"/>
</dbReference>
<dbReference type="GO" id="GO:0009090">
    <property type="term" value="P:homoserine biosynthetic process"/>
    <property type="evidence" value="ECO:0007669"/>
    <property type="project" value="UniProtKB-ARBA"/>
</dbReference>
<comment type="pathway">
    <text evidence="2">Amino-acid biosynthesis; L-lysine biosynthesis via DAP pathway; (S)-tetrahydrodipicolinate from L-aspartate: step 1/4.</text>
</comment>
<proteinExistence type="inferred from homology"/>
<keyword evidence="19" id="KW-0520">NAD</keyword>
<dbReference type="SUPFAM" id="SSF55347">
    <property type="entry name" value="Glyceraldehyde-3-phosphate dehydrogenase-like, C-terminal domain"/>
    <property type="match status" value="1"/>
</dbReference>
<comment type="function">
    <text evidence="24">Bifunctional aspartate kinase and homoserine dehydrogenase that catalyzes the first and the third steps toward the synthesis of lysine, methionine and threonine from aspartate.</text>
</comment>
<evidence type="ECO:0000256" key="3">
    <source>
        <dbReference type="ARBA" id="ARBA00004986"/>
    </source>
</evidence>
<dbReference type="InterPro" id="IPR036291">
    <property type="entry name" value="NAD(P)-bd_dom_sf"/>
</dbReference>
<keyword evidence="13" id="KW-0479">Metal-binding</keyword>
<dbReference type="InterPro" id="IPR001342">
    <property type="entry name" value="HDH_cat"/>
</dbReference>
<keyword evidence="21" id="KW-0457">Lysine biosynthesis</keyword>
<dbReference type="CDD" id="cd04921">
    <property type="entry name" value="ACT_AKi-HSDH-ThrA-like_1"/>
    <property type="match status" value="1"/>
</dbReference>
<dbReference type="InterPro" id="IPR001048">
    <property type="entry name" value="Asp/Glu/Uridylate_kinase"/>
</dbReference>
<dbReference type="InterPro" id="IPR002912">
    <property type="entry name" value="ACT_dom"/>
</dbReference>
<name>A0AAE3P2D9_9BACT</name>
<comment type="pathway">
    <text evidence="6">Amino-acid biosynthesis; L-threonine biosynthesis; L-threonine from L-aspartate: step 1/5.</text>
</comment>
<dbReference type="GO" id="GO:0009088">
    <property type="term" value="P:threonine biosynthetic process"/>
    <property type="evidence" value="ECO:0007669"/>
    <property type="project" value="UniProtKB-KW"/>
</dbReference>
<keyword evidence="22" id="KW-0486">Methionine biosynthesis</keyword>
<evidence type="ECO:0000256" key="21">
    <source>
        <dbReference type="ARBA" id="ARBA00023154"/>
    </source>
</evidence>
<dbReference type="GO" id="GO:0005524">
    <property type="term" value="F:ATP binding"/>
    <property type="evidence" value="ECO:0007669"/>
    <property type="project" value="UniProtKB-KW"/>
</dbReference>
<dbReference type="InterPro" id="IPR011147">
    <property type="entry name" value="Bifunc_Aspkin/hSer_DH"/>
</dbReference>
<dbReference type="InterPro" id="IPR049638">
    <property type="entry name" value="AK-HD"/>
</dbReference>
<evidence type="ECO:0000256" key="11">
    <source>
        <dbReference type="ARBA" id="ARBA00022679"/>
    </source>
</evidence>
<comment type="caution">
    <text evidence="29">The sequence shown here is derived from an EMBL/GenBank/DDBJ whole genome shotgun (WGS) entry which is preliminary data.</text>
</comment>
<dbReference type="SUPFAM" id="SSF51735">
    <property type="entry name" value="NAD(P)-binding Rossmann-fold domains"/>
    <property type="match status" value="1"/>
</dbReference>
<dbReference type="AlphaFoldDB" id="A0AAE3P2D9"/>
<dbReference type="InterPro" id="IPR018042">
    <property type="entry name" value="Aspartate_kinase_CS"/>
</dbReference>
<dbReference type="NCBIfam" id="NF006959">
    <property type="entry name" value="PRK09436.1"/>
    <property type="match status" value="1"/>
</dbReference>
<keyword evidence="30" id="KW-1185">Reference proteome</keyword>
<evidence type="ECO:0000256" key="18">
    <source>
        <dbReference type="ARBA" id="ARBA00023002"/>
    </source>
</evidence>
<keyword evidence="16" id="KW-0067">ATP-binding</keyword>
<dbReference type="EC" id="2.7.2.4" evidence="29"/>
<dbReference type="SUPFAM" id="SSF55021">
    <property type="entry name" value="ACT-like"/>
    <property type="match status" value="2"/>
</dbReference>
<dbReference type="Pfam" id="PF00696">
    <property type="entry name" value="AA_kinase"/>
    <property type="match status" value="1"/>
</dbReference>
<comment type="similarity">
    <text evidence="8">In the N-terminal section; belongs to the aspartokinase family.</text>
</comment>
<dbReference type="GO" id="GO:0004412">
    <property type="term" value="F:homoserine dehydrogenase activity"/>
    <property type="evidence" value="ECO:0007669"/>
    <property type="project" value="UniProtKB-EC"/>
</dbReference>
<dbReference type="Proteomes" id="UP001221302">
    <property type="component" value="Unassembled WGS sequence"/>
</dbReference>
<dbReference type="InterPro" id="IPR001341">
    <property type="entry name" value="Asp_kinase"/>
</dbReference>
<evidence type="ECO:0000256" key="19">
    <source>
        <dbReference type="ARBA" id="ARBA00023027"/>
    </source>
</evidence>
<dbReference type="Gene3D" id="3.40.1160.10">
    <property type="entry name" value="Acetylglutamate kinase-like"/>
    <property type="match status" value="1"/>
</dbReference>
<keyword evidence="17" id="KW-0521">NADP</keyword>
<keyword evidence="20" id="KW-0915">Sodium</keyword>
<comment type="catalytic activity">
    <reaction evidence="26">
        <text>L-homoserine + NADP(+) = L-aspartate 4-semialdehyde + NADPH + H(+)</text>
        <dbReference type="Rhea" id="RHEA:15761"/>
        <dbReference type="ChEBI" id="CHEBI:15378"/>
        <dbReference type="ChEBI" id="CHEBI:57476"/>
        <dbReference type="ChEBI" id="CHEBI:57783"/>
        <dbReference type="ChEBI" id="CHEBI:58349"/>
        <dbReference type="ChEBI" id="CHEBI:537519"/>
        <dbReference type="EC" id="1.1.1.3"/>
    </reaction>
    <physiologicalReaction direction="right-to-left" evidence="26">
        <dbReference type="Rhea" id="RHEA:15763"/>
    </physiologicalReaction>
</comment>
<dbReference type="Pfam" id="PF00742">
    <property type="entry name" value="Homoserine_dh"/>
    <property type="match status" value="1"/>
</dbReference>
<evidence type="ECO:0000313" key="29">
    <source>
        <dbReference type="EMBL" id="MDF1613154.1"/>
    </source>
</evidence>
<evidence type="ECO:0000259" key="28">
    <source>
        <dbReference type="PROSITE" id="PS51671"/>
    </source>
</evidence>
<comment type="subunit">
    <text evidence="9">Homotetramer.</text>
</comment>
<reference evidence="29" key="1">
    <citation type="submission" date="2023-03" db="EMBL/GenBank/DDBJ databases">
        <title>Stygiobacter electus gen. nov., sp. nov., facultatively anaerobic thermotolerant bacterium of the class Ignavibacteria from a well of Yessentuki mineral water deposit.</title>
        <authorList>
            <person name="Podosokorskaya O.A."/>
            <person name="Elcheninov A.G."/>
            <person name="Petrova N.F."/>
            <person name="Zavarzina D.G."/>
            <person name="Kublanov I.V."/>
            <person name="Merkel A.Y."/>
        </authorList>
    </citation>
    <scope>NUCLEOTIDE SEQUENCE</scope>
    <source>
        <strain evidence="29">09-Me</strain>
    </source>
</reference>
<dbReference type="PROSITE" id="PS01042">
    <property type="entry name" value="HOMOSER_DHGENASE"/>
    <property type="match status" value="1"/>
</dbReference>
<keyword evidence="14" id="KW-0547">Nucleotide-binding</keyword>
<evidence type="ECO:0000313" key="30">
    <source>
        <dbReference type="Proteomes" id="UP001221302"/>
    </source>
</evidence>
<dbReference type="Gene3D" id="3.30.360.10">
    <property type="entry name" value="Dihydrodipicolinate Reductase, domain 2"/>
    <property type="match status" value="1"/>
</dbReference>
<dbReference type="NCBIfam" id="TIGR00657">
    <property type="entry name" value="asp_kinases"/>
    <property type="match status" value="1"/>
</dbReference>
<dbReference type="PROSITE" id="PS00324">
    <property type="entry name" value="ASPARTOKINASE"/>
    <property type="match status" value="1"/>
</dbReference>
<accession>A0AAE3P2D9</accession>
<dbReference type="PROSITE" id="PS51671">
    <property type="entry name" value="ACT"/>
    <property type="match status" value="1"/>
</dbReference>
<dbReference type="FunFam" id="3.30.2130.10:FF:000001">
    <property type="entry name" value="Bifunctional aspartokinase/homoserine dehydrogenase"/>
    <property type="match status" value="1"/>
</dbReference>
<dbReference type="Gene3D" id="3.30.2130.10">
    <property type="entry name" value="VC0802-like"/>
    <property type="match status" value="1"/>
</dbReference>
<evidence type="ECO:0000256" key="6">
    <source>
        <dbReference type="ARBA" id="ARBA00005139"/>
    </source>
</evidence>
<evidence type="ECO:0000256" key="25">
    <source>
        <dbReference type="ARBA" id="ARBA00048561"/>
    </source>
</evidence>
<dbReference type="Pfam" id="PF22468">
    <property type="entry name" value="ACT_9"/>
    <property type="match status" value="2"/>
</dbReference>
<evidence type="ECO:0000256" key="1">
    <source>
        <dbReference type="ARBA" id="ARBA00001920"/>
    </source>
</evidence>